<accession>A0ABD2IGW1</accession>
<evidence type="ECO:0000313" key="1">
    <source>
        <dbReference type="EMBL" id="KAL3077090.1"/>
    </source>
</evidence>
<keyword evidence="2" id="KW-1185">Reference proteome</keyword>
<evidence type="ECO:0000313" key="2">
    <source>
        <dbReference type="Proteomes" id="UP001620626"/>
    </source>
</evidence>
<organism evidence="1 2">
    <name type="scientific">Heterodera trifolii</name>
    <dbReference type="NCBI Taxonomy" id="157864"/>
    <lineage>
        <taxon>Eukaryota</taxon>
        <taxon>Metazoa</taxon>
        <taxon>Ecdysozoa</taxon>
        <taxon>Nematoda</taxon>
        <taxon>Chromadorea</taxon>
        <taxon>Rhabditida</taxon>
        <taxon>Tylenchina</taxon>
        <taxon>Tylenchomorpha</taxon>
        <taxon>Tylenchoidea</taxon>
        <taxon>Heteroderidae</taxon>
        <taxon>Heteroderinae</taxon>
        <taxon>Heterodera</taxon>
    </lineage>
</organism>
<name>A0ABD2IGW1_9BILA</name>
<dbReference type="AlphaFoldDB" id="A0ABD2IGW1"/>
<proteinExistence type="predicted"/>
<comment type="caution">
    <text evidence="1">The sequence shown here is derived from an EMBL/GenBank/DDBJ whole genome shotgun (WGS) entry which is preliminary data.</text>
</comment>
<dbReference type="EMBL" id="JBICBT010001235">
    <property type="protein sequence ID" value="KAL3077090.1"/>
    <property type="molecule type" value="Genomic_DNA"/>
</dbReference>
<sequence>MNAVEGTEFVDESTAKKWFMRFNNGDTSLKPRPRNVCDAVWFDVFGFLGNAKLGIYMEVISCHKWVFHWHNFTSLHFQRAKNGTGAELFTFNKLSIGFIDRTVIAFLHSIKHAFCPRFYFTVNIGIEQKQSWAIVMEQIWPLVPMSECYFRPTNGFPASLLDCAELRLISSDFNFPMAFLCVSNGADQSDEKAATWHCSIGFMCHARTASRRRCSNGPTAMSTKASSILSRNLSTTHRQPLTLS</sequence>
<gene>
    <name evidence="1" type="ORF">niasHT_035924</name>
</gene>
<dbReference type="Proteomes" id="UP001620626">
    <property type="component" value="Unassembled WGS sequence"/>
</dbReference>
<evidence type="ECO:0008006" key="3">
    <source>
        <dbReference type="Google" id="ProtNLM"/>
    </source>
</evidence>
<reference evidence="1 2" key="1">
    <citation type="submission" date="2024-10" db="EMBL/GenBank/DDBJ databases">
        <authorList>
            <person name="Kim D."/>
        </authorList>
    </citation>
    <scope>NUCLEOTIDE SEQUENCE [LARGE SCALE GENOMIC DNA]</scope>
    <source>
        <strain evidence="1">BH-2024</strain>
    </source>
</reference>
<protein>
    <recommendedName>
        <fullName evidence="3">Transposase</fullName>
    </recommendedName>
</protein>